<evidence type="ECO:0000313" key="6">
    <source>
        <dbReference type="EMBL" id="KAE9964589.1"/>
    </source>
</evidence>
<name>A0A8H3YTL6_VENIN</name>
<evidence type="ECO:0000256" key="3">
    <source>
        <dbReference type="ARBA" id="ARBA00022617"/>
    </source>
</evidence>
<dbReference type="AlphaFoldDB" id="A0A8H3YTL6"/>
<keyword evidence="3" id="KW-0349">Heme</keyword>
<accession>A0A8H3YTL6</accession>
<organism evidence="7 8">
    <name type="scientific">Venturia inaequalis</name>
    <name type="common">Apple scab fungus</name>
    <dbReference type="NCBI Taxonomy" id="5025"/>
    <lineage>
        <taxon>Eukaryota</taxon>
        <taxon>Fungi</taxon>
        <taxon>Dikarya</taxon>
        <taxon>Ascomycota</taxon>
        <taxon>Pezizomycotina</taxon>
        <taxon>Dothideomycetes</taxon>
        <taxon>Pleosporomycetidae</taxon>
        <taxon>Venturiales</taxon>
        <taxon>Venturiaceae</taxon>
        <taxon>Venturia</taxon>
    </lineage>
</organism>
<evidence type="ECO:0000256" key="4">
    <source>
        <dbReference type="ARBA" id="ARBA00022723"/>
    </source>
</evidence>
<dbReference type="PANTHER" id="PTHR24305">
    <property type="entry name" value="CYTOCHROME P450"/>
    <property type="match status" value="1"/>
</dbReference>
<dbReference type="Pfam" id="PF00067">
    <property type="entry name" value="p450"/>
    <property type="match status" value="1"/>
</dbReference>
<comment type="caution">
    <text evidence="7">The sequence shown here is derived from an EMBL/GenBank/DDBJ whole genome shotgun (WGS) entry which is preliminary data.</text>
</comment>
<dbReference type="GO" id="GO:0005506">
    <property type="term" value="F:iron ion binding"/>
    <property type="evidence" value="ECO:0007669"/>
    <property type="project" value="InterPro"/>
</dbReference>
<gene>
    <name evidence="6" type="ORF">BLS_008211</name>
    <name evidence="7" type="ORF">EG327_009840</name>
</gene>
<evidence type="ECO:0000256" key="5">
    <source>
        <dbReference type="ARBA" id="ARBA00023004"/>
    </source>
</evidence>
<protein>
    <recommendedName>
        <fullName evidence="9">Cytochrome P450</fullName>
    </recommendedName>
</protein>
<evidence type="ECO:0000256" key="2">
    <source>
        <dbReference type="ARBA" id="ARBA00010617"/>
    </source>
</evidence>
<comment type="cofactor">
    <cofactor evidence="1">
        <name>heme</name>
        <dbReference type="ChEBI" id="CHEBI:30413"/>
    </cofactor>
</comment>
<keyword evidence="8" id="KW-1185">Reference proteome</keyword>
<proteinExistence type="inferred from homology"/>
<reference evidence="7 8" key="1">
    <citation type="submission" date="2019-07" db="EMBL/GenBank/DDBJ databases">
        <title>Venturia inaequalis Genome Resource.</title>
        <authorList>
            <person name="Lichtner F.J."/>
        </authorList>
    </citation>
    <scope>NUCLEOTIDE SEQUENCE [LARGE SCALE GENOMIC DNA]</scope>
    <source>
        <strain evidence="6">Bline_iso_100314</strain>
        <strain evidence="7 8">DMI_063113</strain>
    </source>
</reference>
<dbReference type="InterPro" id="IPR036396">
    <property type="entry name" value="Cyt_P450_sf"/>
</dbReference>
<keyword evidence="5" id="KW-0408">Iron</keyword>
<dbReference type="Proteomes" id="UP000433883">
    <property type="component" value="Unassembled WGS sequence"/>
</dbReference>
<dbReference type="GO" id="GO:0020037">
    <property type="term" value="F:heme binding"/>
    <property type="evidence" value="ECO:0007669"/>
    <property type="project" value="InterPro"/>
</dbReference>
<dbReference type="EMBL" id="WNWR01000673">
    <property type="protein sequence ID" value="KAE9971513.1"/>
    <property type="molecule type" value="Genomic_DNA"/>
</dbReference>
<evidence type="ECO:0000313" key="7">
    <source>
        <dbReference type="EMBL" id="KAE9971513.1"/>
    </source>
</evidence>
<dbReference type="Proteomes" id="UP000490939">
    <property type="component" value="Unassembled WGS sequence"/>
</dbReference>
<sequence length="420" mass="47086">MIEQAPSGNIDHRYNALDFRILPLSVHKLISPLYIIIQATYNLFLHPLASFPGPLHYRASILPWAFHSFRGNITFEVLRLHEIYGSVVRISPSELCFSDSQAWRDIYMTQDGKENPKYRGVYGRAIGHIAESLLVAAKENHKVMRGILAEGFSSRAVRGHEKLIMAHVDTMIQQLKHIYHERVNENQEHDGEIYRAKAIKIDLNQWLYWYATDVITDLTIGESLHGLQNLETAPYLQFLTVAPKLLLKAAVLSHLGLGAMVDLMAQIFAGQFSQMSADLTQRLKSQHGRKLEKRGDLAELMTEANKIRLLTDEQLLGTANFLVIAGSETITLTLTAFIYFVASNPKHLSRLKHEIHSAFQADHEITLKRTEKLEFLNACLKEALRISPAVAGGPPRVVAKGGRLISGVFVPQDASPSLSA</sequence>
<dbReference type="InterPro" id="IPR001128">
    <property type="entry name" value="Cyt_P450"/>
</dbReference>
<dbReference type="GO" id="GO:0016705">
    <property type="term" value="F:oxidoreductase activity, acting on paired donors, with incorporation or reduction of molecular oxygen"/>
    <property type="evidence" value="ECO:0007669"/>
    <property type="project" value="InterPro"/>
</dbReference>
<evidence type="ECO:0000256" key="1">
    <source>
        <dbReference type="ARBA" id="ARBA00001971"/>
    </source>
</evidence>
<dbReference type="EMBL" id="WNWQ01000686">
    <property type="protein sequence ID" value="KAE9964589.1"/>
    <property type="molecule type" value="Genomic_DNA"/>
</dbReference>
<comment type="similarity">
    <text evidence="2">Belongs to the cytochrome P450 family.</text>
</comment>
<keyword evidence="4" id="KW-0479">Metal-binding</keyword>
<dbReference type="InterPro" id="IPR050121">
    <property type="entry name" value="Cytochrome_P450_monoxygenase"/>
</dbReference>
<evidence type="ECO:0000313" key="8">
    <source>
        <dbReference type="Proteomes" id="UP000490939"/>
    </source>
</evidence>
<dbReference type="GO" id="GO:0004497">
    <property type="term" value="F:monooxygenase activity"/>
    <property type="evidence" value="ECO:0007669"/>
    <property type="project" value="InterPro"/>
</dbReference>
<evidence type="ECO:0008006" key="9">
    <source>
        <dbReference type="Google" id="ProtNLM"/>
    </source>
</evidence>
<dbReference type="SUPFAM" id="SSF48264">
    <property type="entry name" value="Cytochrome P450"/>
    <property type="match status" value="1"/>
</dbReference>
<dbReference type="Gene3D" id="1.10.630.10">
    <property type="entry name" value="Cytochrome P450"/>
    <property type="match status" value="1"/>
</dbReference>
<dbReference type="PANTHER" id="PTHR24305:SF210">
    <property type="entry name" value="CYTOCHROME P450 MONOOXYGENASE ASQL-RELATED"/>
    <property type="match status" value="1"/>
</dbReference>